<protein>
    <recommendedName>
        <fullName evidence="2">Cadherin N-terminal domain-containing protein</fullName>
    </recommendedName>
</protein>
<reference evidence="3" key="1">
    <citation type="submission" date="2021-06" db="EMBL/GenBank/DDBJ databases">
        <authorList>
            <consortium name="Wellcome Sanger Institute Data Sharing"/>
        </authorList>
    </citation>
    <scope>NUCLEOTIDE SEQUENCE [LARGE SCALE GENOMIC DNA]</scope>
</reference>
<accession>A0A8C4SH62</accession>
<sequence>MLTMRGLRGFRQTALFSALVFCFWKYSFAYLRYSVPEESASGTIIGNIIKDLGLDVKNIEGRGFHINDNSPAFS</sequence>
<reference evidence="3" key="3">
    <citation type="submission" date="2025-09" db="UniProtKB">
        <authorList>
            <consortium name="Ensembl"/>
        </authorList>
    </citation>
    <scope>IDENTIFICATION</scope>
</reference>
<proteinExistence type="predicted"/>
<dbReference type="Gene3D" id="2.60.40.60">
    <property type="entry name" value="Cadherins"/>
    <property type="match status" value="1"/>
</dbReference>
<dbReference type="Pfam" id="PF08266">
    <property type="entry name" value="Cadherin_2"/>
    <property type="match status" value="1"/>
</dbReference>
<evidence type="ECO:0000313" key="4">
    <source>
        <dbReference type="Proteomes" id="UP000694620"/>
    </source>
</evidence>
<evidence type="ECO:0000256" key="1">
    <source>
        <dbReference type="ARBA" id="ARBA00023180"/>
    </source>
</evidence>
<reference evidence="3" key="2">
    <citation type="submission" date="2025-08" db="UniProtKB">
        <authorList>
            <consortium name="Ensembl"/>
        </authorList>
    </citation>
    <scope>IDENTIFICATION</scope>
</reference>
<keyword evidence="1" id="KW-0325">Glycoprotein</keyword>
<name>A0A8C4SH62_ERPCA</name>
<dbReference type="Proteomes" id="UP000694620">
    <property type="component" value="Chromosome 11"/>
</dbReference>
<dbReference type="Ensembl" id="ENSECRT00000017111.1">
    <property type="protein sequence ID" value="ENSECRP00000016812.1"/>
    <property type="gene ID" value="ENSECRG00000011162.1"/>
</dbReference>
<keyword evidence="4" id="KW-1185">Reference proteome</keyword>
<evidence type="ECO:0000313" key="3">
    <source>
        <dbReference type="Ensembl" id="ENSECRP00000016812.1"/>
    </source>
</evidence>
<dbReference type="AlphaFoldDB" id="A0A8C4SH62"/>
<dbReference type="InterPro" id="IPR013164">
    <property type="entry name" value="Cadherin_N"/>
</dbReference>
<evidence type="ECO:0000259" key="2">
    <source>
        <dbReference type="Pfam" id="PF08266"/>
    </source>
</evidence>
<organism evidence="3 4">
    <name type="scientific">Erpetoichthys calabaricus</name>
    <name type="common">Rope fish</name>
    <name type="synonym">Calamoichthys calabaricus</name>
    <dbReference type="NCBI Taxonomy" id="27687"/>
    <lineage>
        <taxon>Eukaryota</taxon>
        <taxon>Metazoa</taxon>
        <taxon>Chordata</taxon>
        <taxon>Craniata</taxon>
        <taxon>Vertebrata</taxon>
        <taxon>Euteleostomi</taxon>
        <taxon>Actinopterygii</taxon>
        <taxon>Polypteriformes</taxon>
        <taxon>Polypteridae</taxon>
        <taxon>Erpetoichthys</taxon>
    </lineage>
</organism>
<feature type="domain" description="Cadherin N-terminal" evidence="2">
    <location>
        <begin position="31"/>
        <end position="67"/>
    </location>
</feature>